<dbReference type="InterPro" id="IPR045864">
    <property type="entry name" value="aa-tRNA-synth_II/BPL/LPL"/>
</dbReference>
<evidence type="ECO:0000256" key="5">
    <source>
        <dbReference type="ARBA" id="ARBA00022917"/>
    </source>
</evidence>
<dbReference type="InterPro" id="IPR012340">
    <property type="entry name" value="NA-bd_OB-fold"/>
</dbReference>
<dbReference type="InterPro" id="IPR004364">
    <property type="entry name" value="Aa-tRNA-synt_II"/>
</dbReference>
<dbReference type="CTD" id="326155"/>
<dbReference type="InterPro" id="IPR002312">
    <property type="entry name" value="Asp/Asn-tRNA-synth_IIb"/>
</dbReference>
<dbReference type="GO" id="GO:0005739">
    <property type="term" value="C:mitochondrion"/>
    <property type="evidence" value="ECO:0007669"/>
    <property type="project" value="TreeGrafter"/>
</dbReference>
<evidence type="ECO:0000313" key="10">
    <source>
        <dbReference type="RefSeq" id="XP_028967964.1"/>
    </source>
</evidence>
<dbReference type="Proteomes" id="UP000694867">
    <property type="component" value="Unplaced"/>
</dbReference>
<feature type="domain" description="Aminoacyl-transfer RNA synthetases class-II family profile" evidence="8">
    <location>
        <begin position="165"/>
        <end position="575"/>
    </location>
</feature>
<protein>
    <submittedName>
        <fullName evidence="10">Aspartate--tRNA ligase, mitochondrial</fullName>
    </submittedName>
</protein>
<evidence type="ECO:0000259" key="8">
    <source>
        <dbReference type="PROSITE" id="PS50862"/>
    </source>
</evidence>
<dbReference type="InterPro" id="IPR006195">
    <property type="entry name" value="aa-tRNA-synth_II"/>
</dbReference>
<dbReference type="HAMAP" id="MF_00044">
    <property type="entry name" value="Asp_tRNA_synth_type1"/>
    <property type="match status" value="1"/>
</dbReference>
<evidence type="ECO:0000256" key="6">
    <source>
        <dbReference type="ARBA" id="ARBA00023146"/>
    </source>
</evidence>
<gene>
    <name evidence="10" type="primary">LOC100903044</name>
</gene>
<feature type="region of interest" description="Disordered" evidence="7">
    <location>
        <begin position="589"/>
        <end position="610"/>
    </location>
</feature>
<dbReference type="Gene3D" id="3.30.1360.30">
    <property type="entry name" value="GAD-like domain"/>
    <property type="match status" value="1"/>
</dbReference>
<dbReference type="Gene3D" id="2.40.50.140">
    <property type="entry name" value="Nucleic acid-binding proteins"/>
    <property type="match status" value="1"/>
</dbReference>
<name>A0AAJ7WI44_9ACAR</name>
<dbReference type="GO" id="GO:0006422">
    <property type="term" value="P:aspartyl-tRNA aminoacylation"/>
    <property type="evidence" value="ECO:0007669"/>
    <property type="project" value="TreeGrafter"/>
</dbReference>
<dbReference type="NCBIfam" id="NF001750">
    <property type="entry name" value="PRK00476.1"/>
    <property type="match status" value="1"/>
</dbReference>
<keyword evidence="6" id="KW-0030">Aminoacyl-tRNA synthetase</keyword>
<keyword evidence="5" id="KW-0648">Protein biosynthesis</keyword>
<dbReference type="PROSITE" id="PS50862">
    <property type="entry name" value="AA_TRNA_LIGASE_II"/>
    <property type="match status" value="1"/>
</dbReference>
<evidence type="ECO:0000256" key="2">
    <source>
        <dbReference type="ARBA" id="ARBA00022598"/>
    </source>
</evidence>
<organism evidence="9 10">
    <name type="scientific">Galendromus occidentalis</name>
    <name type="common">western predatory mite</name>
    <dbReference type="NCBI Taxonomy" id="34638"/>
    <lineage>
        <taxon>Eukaryota</taxon>
        <taxon>Metazoa</taxon>
        <taxon>Ecdysozoa</taxon>
        <taxon>Arthropoda</taxon>
        <taxon>Chelicerata</taxon>
        <taxon>Arachnida</taxon>
        <taxon>Acari</taxon>
        <taxon>Parasitiformes</taxon>
        <taxon>Mesostigmata</taxon>
        <taxon>Gamasina</taxon>
        <taxon>Phytoseioidea</taxon>
        <taxon>Phytoseiidae</taxon>
        <taxon>Typhlodrominae</taxon>
        <taxon>Galendromus</taxon>
    </lineage>
</organism>
<dbReference type="PRINTS" id="PR01042">
    <property type="entry name" value="TRNASYNTHASP"/>
</dbReference>
<evidence type="ECO:0000256" key="7">
    <source>
        <dbReference type="SAM" id="MobiDB-lite"/>
    </source>
</evidence>
<evidence type="ECO:0000313" key="9">
    <source>
        <dbReference type="Proteomes" id="UP000694867"/>
    </source>
</evidence>
<dbReference type="GO" id="GO:0003676">
    <property type="term" value="F:nucleic acid binding"/>
    <property type="evidence" value="ECO:0007669"/>
    <property type="project" value="InterPro"/>
</dbReference>
<dbReference type="SUPFAM" id="SSF55681">
    <property type="entry name" value="Class II aaRS and biotin synthetases"/>
    <property type="match status" value="1"/>
</dbReference>
<dbReference type="GO" id="GO:0005524">
    <property type="term" value="F:ATP binding"/>
    <property type="evidence" value="ECO:0007669"/>
    <property type="project" value="UniProtKB-KW"/>
</dbReference>
<dbReference type="InterPro" id="IPR004524">
    <property type="entry name" value="Asp-tRNA-ligase_1"/>
</dbReference>
<dbReference type="SUPFAM" id="SSF50249">
    <property type="entry name" value="Nucleic acid-binding proteins"/>
    <property type="match status" value="1"/>
</dbReference>
<proteinExistence type="inferred from homology"/>
<keyword evidence="2 10" id="KW-0436">Ligase</keyword>
<dbReference type="SUPFAM" id="SSF55261">
    <property type="entry name" value="GAD domain-like"/>
    <property type="match status" value="1"/>
</dbReference>
<dbReference type="KEGG" id="goe:100903044"/>
<dbReference type="InterPro" id="IPR004115">
    <property type="entry name" value="GAD-like_sf"/>
</dbReference>
<sequence length="610" mass="69138">MKQARAPRCRYISAASKLTSDTFRSPNQNKFSERTHACDEVTVEHIGARVTLCGWLLYKRMQFALLRDGFGVTQVVLNESLYRVIENAPTESILRVEGIVVRRPDGQAREDLPTGQVEVVADEITVLNLCKDVPFQPREYQKKTEAVRLKYRYIDLRHEEMQRNLRLRSKMTNTFRRHLIENYGFCEVETPTLFRRTPGGAKEFPVACHSHPHEFYSLTQSPQQFKQLLMIGSIDRYFQIARCYRDEGARPDRQPEFTQVDIEMSFVTMENLMNLLEELMRAVWPSSLQEFPRISYHESMELYGTDKPDLRYDLFIEDARNLLNAVAENLPEGHCIKALRLPGGVELVKSRHLKDWRKAAKQLGINGVSEVIKRGDGSVKSPIASLIDNDQFLENSMTIIAWGPQKAVLRALGKVRSDFAQLLRLSIISSFNPDFKFAWITDFPLFSSDENGKLESEHHPFTAPHDDYVEFLDSDPLRVKSQHFDLILNGWEIGGGSIRIHSSALQRKILADVLGQDCSELEHLLKALDSGAPPHGGFAFGLDRLIAILCEAPSIRDVIAFPKSHDGRDSMANAPVALTQEDLEYFHLGGLKSPEGRDPSGHSSSGNLAS</sequence>
<feature type="compositionally biased region" description="Polar residues" evidence="7">
    <location>
        <begin position="601"/>
        <end position="610"/>
    </location>
</feature>
<dbReference type="Pfam" id="PF01336">
    <property type="entry name" value="tRNA_anti-codon"/>
    <property type="match status" value="1"/>
</dbReference>
<dbReference type="Gene3D" id="3.30.930.10">
    <property type="entry name" value="Bira Bifunctional Protein, Domain 2"/>
    <property type="match status" value="1"/>
</dbReference>
<dbReference type="GO" id="GO:0004815">
    <property type="term" value="F:aspartate-tRNA ligase activity"/>
    <property type="evidence" value="ECO:0007669"/>
    <property type="project" value="TreeGrafter"/>
</dbReference>
<dbReference type="CDD" id="cd04317">
    <property type="entry name" value="EcAspRS_like_N"/>
    <property type="match status" value="1"/>
</dbReference>
<keyword evidence="9" id="KW-1185">Reference proteome</keyword>
<dbReference type="PANTHER" id="PTHR22594:SF5">
    <property type="entry name" value="ASPARTATE--TRNA LIGASE, MITOCHONDRIAL"/>
    <property type="match status" value="1"/>
</dbReference>
<keyword evidence="3" id="KW-0547">Nucleotide-binding</keyword>
<evidence type="ECO:0000256" key="4">
    <source>
        <dbReference type="ARBA" id="ARBA00022840"/>
    </source>
</evidence>
<dbReference type="PANTHER" id="PTHR22594">
    <property type="entry name" value="ASPARTYL/LYSYL-TRNA SYNTHETASE"/>
    <property type="match status" value="1"/>
</dbReference>
<reference evidence="10" key="1">
    <citation type="submission" date="2025-08" db="UniProtKB">
        <authorList>
            <consortium name="RefSeq"/>
        </authorList>
    </citation>
    <scope>IDENTIFICATION</scope>
</reference>
<dbReference type="Pfam" id="PF00152">
    <property type="entry name" value="tRNA-synt_2"/>
    <property type="match status" value="1"/>
</dbReference>
<evidence type="ECO:0000256" key="1">
    <source>
        <dbReference type="ARBA" id="ARBA00006303"/>
    </source>
</evidence>
<dbReference type="NCBIfam" id="TIGR00459">
    <property type="entry name" value="aspS_bact"/>
    <property type="match status" value="1"/>
</dbReference>
<evidence type="ECO:0000256" key="3">
    <source>
        <dbReference type="ARBA" id="ARBA00022741"/>
    </source>
</evidence>
<dbReference type="GeneID" id="100903044"/>
<dbReference type="RefSeq" id="XP_028967964.1">
    <property type="nucleotide sequence ID" value="XM_029112131.1"/>
</dbReference>
<keyword evidence="4" id="KW-0067">ATP-binding</keyword>
<accession>A0AAJ7WI44</accession>
<dbReference type="AlphaFoldDB" id="A0AAJ7WI44"/>
<comment type="similarity">
    <text evidence="1">Belongs to the class-II aminoacyl-tRNA synthetase family. Type 1 subfamily.</text>
</comment>
<dbReference type="InterPro" id="IPR047089">
    <property type="entry name" value="Asp-tRNA-ligase_1_N"/>
</dbReference>
<dbReference type="InterPro" id="IPR004365">
    <property type="entry name" value="NA-bd_OB_tRNA"/>
</dbReference>